<evidence type="ECO:0000256" key="3">
    <source>
        <dbReference type="ARBA" id="ARBA00022598"/>
    </source>
</evidence>
<dbReference type="AlphaFoldDB" id="A0A1F6C301"/>
<dbReference type="PANTHER" id="PTHR43700:SF1">
    <property type="entry name" value="PHOSPHORIBOSYLAMINOIMIDAZOLE-SUCCINOCARBOXAMIDE SYNTHASE"/>
    <property type="match status" value="1"/>
</dbReference>
<dbReference type="PROSITE" id="PS01058">
    <property type="entry name" value="SAICAR_SYNTHETASE_2"/>
    <property type="match status" value="1"/>
</dbReference>
<dbReference type="Gene3D" id="3.30.470.20">
    <property type="entry name" value="ATP-grasp fold, B domain"/>
    <property type="match status" value="1"/>
</dbReference>
<evidence type="ECO:0000313" key="11">
    <source>
        <dbReference type="Proteomes" id="UP000178606"/>
    </source>
</evidence>
<keyword evidence="4 8" id="KW-0547">Nucleotide-binding</keyword>
<evidence type="ECO:0000256" key="2">
    <source>
        <dbReference type="ARBA" id="ARBA00010190"/>
    </source>
</evidence>
<dbReference type="EC" id="6.3.2.6" evidence="8"/>
<keyword evidence="3 8" id="KW-0436">Ligase</keyword>
<evidence type="ECO:0000256" key="1">
    <source>
        <dbReference type="ARBA" id="ARBA00004672"/>
    </source>
</evidence>
<dbReference type="UniPathway" id="UPA00074">
    <property type="reaction ID" value="UER00131"/>
</dbReference>
<dbReference type="SUPFAM" id="SSF56104">
    <property type="entry name" value="SAICAR synthase-like"/>
    <property type="match status" value="1"/>
</dbReference>
<accession>A0A1F6C301</accession>
<evidence type="ECO:0000259" key="9">
    <source>
        <dbReference type="Pfam" id="PF01259"/>
    </source>
</evidence>
<comment type="caution">
    <text evidence="10">The sequence shown here is derived from an EMBL/GenBank/DDBJ whole genome shotgun (WGS) entry which is preliminary data.</text>
</comment>
<dbReference type="InterPro" id="IPR018236">
    <property type="entry name" value="SAICAR_synthetase_CS"/>
</dbReference>
<dbReference type="GO" id="GO:0006189">
    <property type="term" value="P:'de novo' IMP biosynthetic process"/>
    <property type="evidence" value="ECO:0007669"/>
    <property type="project" value="UniProtKB-UniRule"/>
</dbReference>
<dbReference type="EMBL" id="MFKF01000434">
    <property type="protein sequence ID" value="OGG43453.1"/>
    <property type="molecule type" value="Genomic_DNA"/>
</dbReference>
<reference evidence="10 11" key="1">
    <citation type="journal article" date="2016" name="Nat. Commun.">
        <title>Thousands of microbial genomes shed light on interconnected biogeochemical processes in an aquifer system.</title>
        <authorList>
            <person name="Anantharaman K."/>
            <person name="Brown C.T."/>
            <person name="Hug L.A."/>
            <person name="Sharon I."/>
            <person name="Castelle C.J."/>
            <person name="Probst A.J."/>
            <person name="Thomas B.C."/>
            <person name="Singh A."/>
            <person name="Wilkins M.J."/>
            <person name="Karaoz U."/>
            <person name="Brodie E.L."/>
            <person name="Williams K.H."/>
            <person name="Hubbard S.S."/>
            <person name="Banfield J.F."/>
        </authorList>
    </citation>
    <scope>NUCLEOTIDE SEQUENCE [LARGE SCALE GENOMIC DNA]</scope>
    <source>
        <strain evidence="11">RIFCSPLOWO2_12_FULL_64_10</strain>
    </source>
</reference>
<dbReference type="InterPro" id="IPR001636">
    <property type="entry name" value="SAICAR_synth"/>
</dbReference>
<evidence type="ECO:0000313" key="10">
    <source>
        <dbReference type="EMBL" id="OGG43453.1"/>
    </source>
</evidence>
<dbReference type="PANTHER" id="PTHR43700">
    <property type="entry name" value="PHOSPHORIBOSYLAMINOIMIDAZOLE-SUCCINOCARBOXAMIDE SYNTHASE"/>
    <property type="match status" value="1"/>
</dbReference>
<evidence type="ECO:0000256" key="8">
    <source>
        <dbReference type="HAMAP-Rule" id="MF_00137"/>
    </source>
</evidence>
<dbReference type="CDD" id="cd01414">
    <property type="entry name" value="SAICAR_synt_Sc"/>
    <property type="match status" value="1"/>
</dbReference>
<keyword evidence="5 8" id="KW-0658">Purine biosynthesis</keyword>
<organism evidence="10 11">
    <name type="scientific">Handelsmanbacteria sp. (strain RIFCSPLOWO2_12_FULL_64_10)</name>
    <dbReference type="NCBI Taxonomy" id="1817868"/>
    <lineage>
        <taxon>Bacteria</taxon>
        <taxon>Candidatus Handelsmaniibacteriota</taxon>
    </lineage>
</organism>
<comment type="catalytic activity">
    <reaction evidence="7 8">
        <text>5-amino-1-(5-phospho-D-ribosyl)imidazole-4-carboxylate + L-aspartate + ATP = (2S)-2-[5-amino-1-(5-phospho-beta-D-ribosyl)imidazole-4-carboxamido]succinate + ADP + phosphate + 2 H(+)</text>
        <dbReference type="Rhea" id="RHEA:22628"/>
        <dbReference type="ChEBI" id="CHEBI:15378"/>
        <dbReference type="ChEBI" id="CHEBI:29991"/>
        <dbReference type="ChEBI" id="CHEBI:30616"/>
        <dbReference type="ChEBI" id="CHEBI:43474"/>
        <dbReference type="ChEBI" id="CHEBI:58443"/>
        <dbReference type="ChEBI" id="CHEBI:77657"/>
        <dbReference type="ChEBI" id="CHEBI:456216"/>
        <dbReference type="EC" id="6.3.2.6"/>
    </reaction>
</comment>
<protein>
    <recommendedName>
        <fullName evidence="8">Phosphoribosylaminoimidazole-succinocarboxamide synthase</fullName>
        <ecNumber evidence="8">6.3.2.6</ecNumber>
    </recommendedName>
    <alternativeName>
        <fullName evidence="8">SAICAR synthetase</fullName>
    </alternativeName>
</protein>
<dbReference type="HAMAP" id="MF_00137">
    <property type="entry name" value="SAICAR_synth"/>
    <property type="match status" value="1"/>
</dbReference>
<dbReference type="GO" id="GO:0005524">
    <property type="term" value="F:ATP binding"/>
    <property type="evidence" value="ECO:0007669"/>
    <property type="project" value="UniProtKB-KW"/>
</dbReference>
<evidence type="ECO:0000256" key="4">
    <source>
        <dbReference type="ARBA" id="ARBA00022741"/>
    </source>
</evidence>
<feature type="domain" description="SAICAR synthetase/ADE2 N-terminal" evidence="9">
    <location>
        <begin position="15"/>
        <end position="265"/>
    </location>
</feature>
<dbReference type="InterPro" id="IPR028923">
    <property type="entry name" value="SAICAR_synt/ADE2_N"/>
</dbReference>
<evidence type="ECO:0000256" key="6">
    <source>
        <dbReference type="ARBA" id="ARBA00022840"/>
    </source>
</evidence>
<evidence type="ECO:0000256" key="7">
    <source>
        <dbReference type="ARBA" id="ARBA00048475"/>
    </source>
</evidence>
<dbReference type="FunFam" id="3.30.470.20:FF:000015">
    <property type="entry name" value="Phosphoribosylaminoimidazole-succinocarboxamide synthase"/>
    <property type="match status" value="1"/>
</dbReference>
<dbReference type="NCBIfam" id="NF010568">
    <property type="entry name" value="PRK13961.1"/>
    <property type="match status" value="1"/>
</dbReference>
<comment type="pathway">
    <text evidence="1 8">Purine metabolism; IMP biosynthesis via de novo pathway; 5-amino-1-(5-phospho-D-ribosyl)imidazole-4-carboxamide from 5-amino-1-(5-phospho-D-ribosyl)imidazole-4-carboxylate: step 1/2.</text>
</comment>
<evidence type="ECO:0000256" key="5">
    <source>
        <dbReference type="ARBA" id="ARBA00022755"/>
    </source>
</evidence>
<comment type="similarity">
    <text evidence="2 8">Belongs to the SAICAR synthetase family.</text>
</comment>
<name>A0A1F6C301_HANXR</name>
<dbReference type="Gene3D" id="3.30.200.20">
    <property type="entry name" value="Phosphorylase Kinase, domain 1"/>
    <property type="match status" value="1"/>
</dbReference>
<keyword evidence="6 8" id="KW-0067">ATP-binding</keyword>
<dbReference type="Proteomes" id="UP000178606">
    <property type="component" value="Unassembled WGS sequence"/>
</dbReference>
<sequence length="292" mass="33244">MNALLRTDLEGVRLFARGKVRDVYDLDDRLLIVATDRISAYDCVMPNGIPEKGRILTAMSLFWFGLTRDIAPNHLITADVGRYPEALRRFGDQLEGRSMLVRKARRIDIECVVRGYLSGSGWREYRKTGMVCGIRLPEGLRESDRLPGPIFTPATKADSGHDENISFEQTAKIVGEDLARRLREVSIAVYRKARDYADGRGILIADTKFEFGLIDGEVTLIDEVLSPDSSRFWPKDRYEPGRPQDSFDKQLVRDYLDTLDWDKTPPAPALPDEIVRRTTEKYREAYQKLVAG</sequence>
<proteinExistence type="inferred from homology"/>
<dbReference type="NCBIfam" id="TIGR00081">
    <property type="entry name" value="purC"/>
    <property type="match status" value="1"/>
</dbReference>
<gene>
    <name evidence="8" type="primary">purC</name>
    <name evidence="10" type="ORF">A3F84_02380</name>
</gene>
<dbReference type="GO" id="GO:0005737">
    <property type="term" value="C:cytoplasm"/>
    <property type="evidence" value="ECO:0007669"/>
    <property type="project" value="TreeGrafter"/>
</dbReference>
<dbReference type="Pfam" id="PF01259">
    <property type="entry name" value="SAICAR_synt"/>
    <property type="match status" value="1"/>
</dbReference>
<dbReference type="GO" id="GO:0004639">
    <property type="term" value="F:phosphoribosylaminoimidazolesuccinocarboxamide synthase activity"/>
    <property type="evidence" value="ECO:0007669"/>
    <property type="project" value="UniProtKB-UniRule"/>
</dbReference>